<feature type="region of interest" description="Disordered" evidence="1">
    <location>
        <begin position="124"/>
        <end position="167"/>
    </location>
</feature>
<dbReference type="VEuPathDB" id="CryptoDB:GNI_080290"/>
<feature type="compositionally biased region" description="Polar residues" evidence="1">
    <location>
        <begin position="59"/>
        <end position="68"/>
    </location>
</feature>
<name>A0A023B6F4_GRENI</name>
<keyword evidence="3" id="KW-1185">Reference proteome</keyword>
<sequence length="167" mass="17825">MSEQTAFCGSRSGDGGPSVVDTQAVQVTDQVFDASQGSGTVFDDDFELLLSMPERENWSNTGANSVLRESSGDGGPSVVDTQAVQVTDQAFDASQGFGTVFDDDFEMLLSMSLLAVPPLEHHVDAKENSMPPNSLSDVTQATDELSSDYPDRKDVSFGENSKFGWGP</sequence>
<dbReference type="GeneID" id="22912916"/>
<accession>A0A023B6F4</accession>
<reference evidence="2" key="1">
    <citation type="submission" date="2013-12" db="EMBL/GenBank/DDBJ databases">
        <authorList>
            <person name="Omoto C.K."/>
            <person name="Sibley D."/>
            <person name="Venepally P."/>
            <person name="Hadjithomas M."/>
            <person name="Karamycheva S."/>
            <person name="Brunk B."/>
            <person name="Roos D."/>
            <person name="Caler E."/>
            <person name="Lorenzi H."/>
        </authorList>
    </citation>
    <scope>NUCLEOTIDE SEQUENCE</scope>
</reference>
<dbReference type="AlphaFoldDB" id="A0A023B6F4"/>
<proteinExistence type="predicted"/>
<evidence type="ECO:0000313" key="3">
    <source>
        <dbReference type="Proteomes" id="UP000019763"/>
    </source>
</evidence>
<evidence type="ECO:0000313" key="2">
    <source>
        <dbReference type="EMBL" id="EZG66519.1"/>
    </source>
</evidence>
<organism evidence="2 3">
    <name type="scientific">Gregarina niphandrodes</name>
    <name type="common">Septate eugregarine</name>
    <dbReference type="NCBI Taxonomy" id="110365"/>
    <lineage>
        <taxon>Eukaryota</taxon>
        <taxon>Sar</taxon>
        <taxon>Alveolata</taxon>
        <taxon>Apicomplexa</taxon>
        <taxon>Conoidasida</taxon>
        <taxon>Gregarinasina</taxon>
        <taxon>Eugregarinorida</taxon>
        <taxon>Gregarinidae</taxon>
        <taxon>Gregarina</taxon>
    </lineage>
</organism>
<dbReference type="RefSeq" id="XP_011130629.1">
    <property type="nucleotide sequence ID" value="XM_011132327.1"/>
</dbReference>
<feature type="region of interest" description="Disordered" evidence="1">
    <location>
        <begin position="59"/>
        <end position="79"/>
    </location>
</feature>
<dbReference type="Proteomes" id="UP000019763">
    <property type="component" value="Unassembled WGS sequence"/>
</dbReference>
<evidence type="ECO:0000256" key="1">
    <source>
        <dbReference type="SAM" id="MobiDB-lite"/>
    </source>
</evidence>
<dbReference type="EMBL" id="AFNH02000601">
    <property type="protein sequence ID" value="EZG66519.1"/>
    <property type="molecule type" value="Genomic_DNA"/>
</dbReference>
<gene>
    <name evidence="2" type="ORF">GNI_080290</name>
</gene>
<feature type="region of interest" description="Disordered" evidence="1">
    <location>
        <begin position="1"/>
        <end position="20"/>
    </location>
</feature>
<protein>
    <submittedName>
        <fullName evidence="2">Uncharacterized protein</fullName>
    </submittedName>
</protein>
<feature type="compositionally biased region" description="Polar residues" evidence="1">
    <location>
        <begin position="130"/>
        <end position="144"/>
    </location>
</feature>
<comment type="caution">
    <text evidence="2">The sequence shown here is derived from an EMBL/GenBank/DDBJ whole genome shotgun (WGS) entry which is preliminary data.</text>
</comment>